<keyword evidence="3" id="KW-1185">Reference proteome</keyword>
<accession>A0ABV5XTD9</accession>
<evidence type="ECO:0000313" key="3">
    <source>
        <dbReference type="Proteomes" id="UP001589587"/>
    </source>
</evidence>
<feature type="region of interest" description="Disordered" evidence="1">
    <location>
        <begin position="1121"/>
        <end position="1185"/>
    </location>
</feature>
<dbReference type="RefSeq" id="WP_037130209.1">
    <property type="nucleotide sequence ID" value="NZ_JBEUOO010000037.1"/>
</dbReference>
<sequence length="1770" mass="192438">MTAAASSGAATGPMSSFDRVRIAVESSGGVQHRGPHELMALCPVHADRHASLSVSWVNGHRGGMVLLHCHGCNASALEIAEGLGLTMVELFDEPLPERDALTRVGRSAQQRSAGRRRPKGGRLPARIAVAAPDPKIEHSWVRVRVYPYVSADGTVVQEVIREECSSCDGARHKQFRQLFVSANGTRLKRKPDGFDSVLYQLPALLSALSERSPVWLLEGEKDVETAEILGLVATTNAQGGLSFPVTSAELFEGAEVRVVLDRDGAGWKRGIELASLLGGVGAQVQLLLPAIVTPKSDFTDHVEAGLWSDEDEWGGFTPVRPGEVAAHSFAADVVEKQALVEVALAEAVARIDLADTQVESDEELVRAQRWALEAERRFEHLSELVDKVVQQAAEEGTEWAGEAVESATIAWNASRVAARAAHEVAGVAIPPLLQDPELEPAPVTEANADEATAANGPSATSVVVRNGIRGTNFIAPVYRIIEGNLVEIVTRKDGDQQAKLVLDIDARIVEMEYLEVTDDGVDVDEPDLMGREAMAGQSEINPASPQELTAVIIGYTHPDSREFLRVRIPAKEYRDCAWVETLPGPPAYDSRPSGVAKLRDALKGAGGREIRRVVRYRSTGWRRDAQGKYFFVHAGGAIDENGGRVAPVLLTGPLRMFDLPAPSSDPARIRAAFLCDSASMLERTPTRVSAALLGHVFRSALGPNPWVMALVGSPGSYKTSLASLAMHHWGEKWDRRRPASSMSGNGDTLNALRIKLNASKDALYWADDVAPTRDFATAQKALEEFARLVHNGEERSRSTRDGLGILDGTPPRASALITSEIMPRPGSAAQRMLVIPLQASEIDLNVLKELDGPESRHGRALVMATYLQWLCPRLDEVRSAAFAAGEQYANQLRKGGESVRQADALGSLWAGWHAMSRFLVELGALTENEVAHMGDLVAVGLTDAASAAVDPDLPMRPGARVRELLIHALRNGQAYVDDVETGEAPSDWSLAKRLGWRRSVVGETSDGTARWREEGRGIRLGYVVANPRPCDGEPQILIDLLALEQVLKSAGQMLTDSLQIDRGTALRALYDEGVLIAEERKGRMPRYTVQRMIKCENRRQRMVALRLHKLFGECSDDFEVRTGSDDPHGPVPDSKPADLPTDIDGRDLHDSPDEARANSSITGFAVSSPIPSNEKKGLTSSVTDKEPEMAIETDAEGFSADGFQISPTSTCALCHGDEAGWEIDGLVMHLPCWWQSTAASRAIAAGTAENQEEIEPATEPSPLVALAPKGPETRPKVVKTAGKEKAAAFTAPAAVLDVDGVWLPDGTRHELATPIAHVGDVAELVTTLNLGTWTSDTWSVPGQIWITDAMAQKVGIDTSSLGKRNRNDRLKELSAESAFVTDALAQGWQLGGQPGDRLGTWTRVWRGEARGVWVALISGMSQDPKEMPVLGDSPTAATLARRLALLAGALRFPWAVSPASTGIDLMIAARPKEWKRIFAPSDSDFAKKFQIFEADIDWSRTLSDSEAKCRYVHAFDRGGSYAAGIAGLELPIGEPEHHPDGMVFDRKLPGYWLIEIPDAADWRYPNPLNPMGLSVSEPKWVTTPTLERAAQLGYEPEILEAFVWRDHGRVLVPWYERIRDARTALDIEGDTDALLAREQNKVIYTHTIGMLNSDMHLAGRPGYSPERHHHIVAKSRANIMYRIAKIGEDSGVWPVAVTKDTVLYVSDERDPQLAWPGDQKQFGRGFGNYKPEGSALLSDHLQYLDGKGYRGKSELIAPNEWAASAEGSDS</sequence>
<evidence type="ECO:0000313" key="2">
    <source>
        <dbReference type="EMBL" id="MFB9785388.1"/>
    </source>
</evidence>
<dbReference type="Proteomes" id="UP001589587">
    <property type="component" value="Unassembled WGS sequence"/>
</dbReference>
<feature type="compositionally biased region" description="Basic and acidic residues" evidence="1">
    <location>
        <begin position="1143"/>
        <end position="1156"/>
    </location>
</feature>
<dbReference type="GeneID" id="93806456"/>
<dbReference type="CDD" id="cd01029">
    <property type="entry name" value="TOPRIM_primases"/>
    <property type="match status" value="1"/>
</dbReference>
<protein>
    <submittedName>
        <fullName evidence="2">Telomere-binding protein</fullName>
    </submittedName>
</protein>
<feature type="compositionally biased region" description="Basic and acidic residues" evidence="1">
    <location>
        <begin position="1173"/>
        <end position="1185"/>
    </location>
</feature>
<comment type="caution">
    <text evidence="2">The sequence shown here is derived from an EMBL/GenBank/DDBJ whole genome shotgun (WGS) entry which is preliminary data.</text>
</comment>
<name>A0ABV5XTD9_9NOCA</name>
<evidence type="ECO:0000256" key="1">
    <source>
        <dbReference type="SAM" id="MobiDB-lite"/>
    </source>
</evidence>
<gene>
    <name evidence="2" type="ORF">ACFFQ6_37440</name>
</gene>
<dbReference type="EMBL" id="JBHMAS010000116">
    <property type="protein sequence ID" value="MFB9785388.1"/>
    <property type="molecule type" value="Genomic_DNA"/>
</dbReference>
<proteinExistence type="predicted"/>
<organism evidence="2 3">
    <name type="scientific">Rhodococcus baikonurensis</name>
    <dbReference type="NCBI Taxonomy" id="172041"/>
    <lineage>
        <taxon>Bacteria</taxon>
        <taxon>Bacillati</taxon>
        <taxon>Actinomycetota</taxon>
        <taxon>Actinomycetes</taxon>
        <taxon>Mycobacteriales</taxon>
        <taxon>Nocardiaceae</taxon>
        <taxon>Rhodococcus</taxon>
        <taxon>Rhodococcus erythropolis group</taxon>
    </lineage>
</organism>
<dbReference type="InterPro" id="IPR034154">
    <property type="entry name" value="TOPRIM_DnaG/twinkle"/>
</dbReference>
<reference evidence="2 3" key="1">
    <citation type="submission" date="2024-09" db="EMBL/GenBank/DDBJ databases">
        <authorList>
            <person name="Sun Q."/>
            <person name="Mori K."/>
        </authorList>
    </citation>
    <scope>NUCLEOTIDE SEQUENCE [LARGE SCALE GENOMIC DNA]</scope>
    <source>
        <strain evidence="2 3">JCM 11411</strain>
    </source>
</reference>